<feature type="domain" description="PD-(D/E)XK endonuclease-like" evidence="1">
    <location>
        <begin position="610"/>
        <end position="882"/>
    </location>
</feature>
<dbReference type="InterPro" id="IPR011604">
    <property type="entry name" value="PDDEXK-like_dom_sf"/>
</dbReference>
<evidence type="ECO:0000313" key="2">
    <source>
        <dbReference type="EMBL" id="HGZ11056.1"/>
    </source>
</evidence>
<accession>A0A7C5EL39</accession>
<name>A0A7C5EL39_9BACT</name>
<protein>
    <recommendedName>
        <fullName evidence="1">PD-(D/E)XK endonuclease-like domain-containing protein</fullName>
    </recommendedName>
</protein>
<evidence type="ECO:0000259" key="1">
    <source>
        <dbReference type="Pfam" id="PF12705"/>
    </source>
</evidence>
<dbReference type="Gene3D" id="3.90.320.10">
    <property type="match status" value="1"/>
</dbReference>
<dbReference type="Pfam" id="PF12705">
    <property type="entry name" value="PDDEXK_1"/>
    <property type="match status" value="1"/>
</dbReference>
<reference evidence="2" key="1">
    <citation type="journal article" date="2020" name="mSystems">
        <title>Genome- and Community-Level Interaction Insights into Carbon Utilization and Element Cycling Functions of Hydrothermarchaeota in Hydrothermal Sediment.</title>
        <authorList>
            <person name="Zhou Z."/>
            <person name="Liu Y."/>
            <person name="Xu W."/>
            <person name="Pan J."/>
            <person name="Luo Z.H."/>
            <person name="Li M."/>
        </authorList>
    </citation>
    <scope>NUCLEOTIDE SEQUENCE [LARGE SCALE GENOMIC DNA]</scope>
    <source>
        <strain evidence="2">SpSt-853</strain>
    </source>
</reference>
<organism evidence="2">
    <name type="scientific">Desulfobacca acetoxidans</name>
    <dbReference type="NCBI Taxonomy" id="60893"/>
    <lineage>
        <taxon>Bacteria</taxon>
        <taxon>Pseudomonadati</taxon>
        <taxon>Thermodesulfobacteriota</taxon>
        <taxon>Desulfobaccia</taxon>
        <taxon>Desulfobaccales</taxon>
        <taxon>Desulfobaccaceae</taxon>
        <taxon>Desulfobacca</taxon>
    </lineage>
</organism>
<sequence>MPGTRIFPSSKDLQNFLLEEAAASTLILVPHRRLARQVWHRQRLRNLERGRGAWEPLPFKTLPDWWTELYQHLWLPLAPAPRLVRLALWQQAMDRTPAPEGVQGDLTWAQALDEAHELLLRHELPISEPHPDDPPLVSWRREVSLTYRELLRGEGWLAPGELPAKLFSALTQGRLPLPPRLFVVGLETPAPVEARWLEAVSAHIPVTWLAIKGNPQNLTQALVFPDQEQELAWAAAKLLQFKAEENLPFHRLAVTSPEMDLLAPGFRRLLRELLGPGAQEEGFVYNFSQGPSLEETPLWHAALLPLTFLAQGERREDLLALFLSPYYQALKPYHSQLATWDRLFRETSTAQGWEAFQAVVREKDPPVLELSALLEKFENLWAQAPVTGGSGRTWVTWLMRALTTLGFPGELSPDEKRQWEKGTEVLAEFAAAPTGGTLSAAQALSWLQVGAQEKFLPDRGTEEAGIQVLGWLEIRGLDFDRVVCLKMTSATFPGAARPLPLLGPAERERVLGGTQESQDRFAREVFENLLGVAPQIILTRPAQEHQEPQVGTPFYLGAWKETSLAYLSQPHPAWLRAPAVKAALTQPEPAGQPGPLAGCLKIACPQELKVTQLATGLSCLMRFVLEEIWGLQALPDIDSGLDPRERGQKLHEVLARFVKEVQFCLPPEEEALSLLKEVARQVLGPEGASPDWEAEWRRWFGDELTPGLLPAWLRREQERHAQGWRWLAVEAAFQGLTRPGWPFTIRGRLDRVDGHPEEGLMVWDYKTGELPKAVEVFDKKVEFQLPAYLWAVREGRVKPDWARATALAAGFIGLKSPRDNHLQHQDFAGKKETWPEVLTAWEEEVRRLGERLLAGDLAPNPRPAPVKSREGACTFCPFSLLCGYEGEPEDVEESK</sequence>
<gene>
    <name evidence="2" type="ORF">ENW48_02405</name>
</gene>
<dbReference type="InterPro" id="IPR027417">
    <property type="entry name" value="P-loop_NTPase"/>
</dbReference>
<dbReference type="SUPFAM" id="SSF52540">
    <property type="entry name" value="P-loop containing nucleoside triphosphate hydrolases"/>
    <property type="match status" value="1"/>
</dbReference>
<dbReference type="AlphaFoldDB" id="A0A7C5EL39"/>
<comment type="caution">
    <text evidence="2">The sequence shown here is derived from an EMBL/GenBank/DDBJ whole genome shotgun (WGS) entry which is preliminary data.</text>
</comment>
<dbReference type="EMBL" id="DTKJ01000016">
    <property type="protein sequence ID" value="HGZ11056.1"/>
    <property type="molecule type" value="Genomic_DNA"/>
</dbReference>
<dbReference type="InterPro" id="IPR038726">
    <property type="entry name" value="PDDEXK_AddAB-type"/>
</dbReference>
<proteinExistence type="predicted"/>